<feature type="domain" description="Cathepsin propeptide inhibitor" evidence="6">
    <location>
        <begin position="38"/>
        <end position="95"/>
    </location>
</feature>
<evidence type="ECO:0000256" key="2">
    <source>
        <dbReference type="ARBA" id="ARBA00022670"/>
    </source>
</evidence>
<sequence length="193" mass="22734">MALEKNLLFVVVLVLGLWVSQSWSRSLNEATATINEKHEMWMARYGRVYKNKAEKEKRSKIFSDNLEYIESFNKAGNRSYKLSINEFADRTNEEFQASRNGYKMLPNQKTTSQIPFRYENVTAPTSMDWRKKGAVTPVKNQGQCATMNEKHEMWMARNGRVYKDSAEKDKRFKIFKDNVEYIQSVNMVENRPY</sequence>
<dbReference type="SUPFAM" id="SSF54001">
    <property type="entry name" value="Cysteine proteinases"/>
    <property type="match status" value="2"/>
</dbReference>
<keyword evidence="4" id="KW-0788">Thiol protease</keyword>
<dbReference type="InterPro" id="IPR013128">
    <property type="entry name" value="Peptidase_C1A"/>
</dbReference>
<dbReference type="Pfam" id="PF00112">
    <property type="entry name" value="Peptidase_C1"/>
    <property type="match status" value="1"/>
</dbReference>
<evidence type="ECO:0000313" key="7">
    <source>
        <dbReference type="EMBL" id="KAI9197680.1"/>
    </source>
</evidence>
<dbReference type="InterPro" id="IPR013201">
    <property type="entry name" value="Prot_inhib_I29"/>
</dbReference>
<comment type="similarity">
    <text evidence="1">Belongs to the peptidase C1 family.</text>
</comment>
<evidence type="ECO:0000256" key="5">
    <source>
        <dbReference type="SAM" id="SignalP"/>
    </source>
</evidence>
<evidence type="ECO:0000256" key="4">
    <source>
        <dbReference type="ARBA" id="ARBA00022807"/>
    </source>
</evidence>
<organism evidence="7 8">
    <name type="scientific">Acer negundo</name>
    <name type="common">Box elder</name>
    <dbReference type="NCBI Taxonomy" id="4023"/>
    <lineage>
        <taxon>Eukaryota</taxon>
        <taxon>Viridiplantae</taxon>
        <taxon>Streptophyta</taxon>
        <taxon>Embryophyta</taxon>
        <taxon>Tracheophyta</taxon>
        <taxon>Spermatophyta</taxon>
        <taxon>Magnoliopsida</taxon>
        <taxon>eudicotyledons</taxon>
        <taxon>Gunneridae</taxon>
        <taxon>Pentapetalae</taxon>
        <taxon>rosids</taxon>
        <taxon>malvids</taxon>
        <taxon>Sapindales</taxon>
        <taxon>Sapindaceae</taxon>
        <taxon>Hippocastanoideae</taxon>
        <taxon>Acereae</taxon>
        <taxon>Acer</taxon>
    </lineage>
</organism>
<keyword evidence="8" id="KW-1185">Reference proteome</keyword>
<dbReference type="PANTHER" id="PTHR12411">
    <property type="entry name" value="CYSTEINE PROTEASE FAMILY C1-RELATED"/>
    <property type="match status" value="1"/>
</dbReference>
<dbReference type="Pfam" id="PF08246">
    <property type="entry name" value="Inhibitor_I29"/>
    <property type="match status" value="2"/>
</dbReference>
<feature type="chain" id="PRO_5042079152" description="Cathepsin propeptide inhibitor domain-containing protein" evidence="5">
    <location>
        <begin position="25"/>
        <end position="193"/>
    </location>
</feature>
<dbReference type="SMART" id="SM00848">
    <property type="entry name" value="Inhibitor_I29"/>
    <property type="match status" value="2"/>
</dbReference>
<name>A0AAD5JFS1_ACENE</name>
<keyword evidence="3" id="KW-0378">Hydrolase</keyword>
<evidence type="ECO:0000256" key="3">
    <source>
        <dbReference type="ARBA" id="ARBA00022801"/>
    </source>
</evidence>
<evidence type="ECO:0000256" key="1">
    <source>
        <dbReference type="ARBA" id="ARBA00008455"/>
    </source>
</evidence>
<dbReference type="AlphaFoldDB" id="A0AAD5JFS1"/>
<dbReference type="InterPro" id="IPR000668">
    <property type="entry name" value="Peptidase_C1A_C"/>
</dbReference>
<evidence type="ECO:0000313" key="8">
    <source>
        <dbReference type="Proteomes" id="UP001064489"/>
    </source>
</evidence>
<dbReference type="Proteomes" id="UP001064489">
    <property type="component" value="Chromosome 13"/>
</dbReference>
<dbReference type="EMBL" id="JAJSOW010000002">
    <property type="protein sequence ID" value="KAI9197680.1"/>
    <property type="molecule type" value="Genomic_DNA"/>
</dbReference>
<feature type="signal peptide" evidence="5">
    <location>
        <begin position="1"/>
        <end position="24"/>
    </location>
</feature>
<keyword evidence="5" id="KW-0732">Signal</keyword>
<evidence type="ECO:0000259" key="6">
    <source>
        <dbReference type="SMART" id="SM00848"/>
    </source>
</evidence>
<dbReference type="Gene3D" id="3.90.70.10">
    <property type="entry name" value="Cysteine proteinases"/>
    <property type="match status" value="2"/>
</dbReference>
<reference evidence="7 8" key="1">
    <citation type="journal article" date="2022" name="Plant J.">
        <title>Strategies of tolerance reflected in two North American maple genomes.</title>
        <authorList>
            <person name="McEvoy S.L."/>
            <person name="Sezen U.U."/>
            <person name="Trouern-Trend A."/>
            <person name="McMahon S.M."/>
            <person name="Schaberg P.G."/>
            <person name="Yang J."/>
            <person name="Wegrzyn J.L."/>
            <person name="Swenson N.G."/>
        </authorList>
    </citation>
    <scope>NUCLEOTIDE SEQUENCE [LARGE SCALE GENOMIC DNA]</scope>
    <source>
        <strain evidence="7">91603</strain>
    </source>
</reference>
<proteinExistence type="inferred from homology"/>
<protein>
    <recommendedName>
        <fullName evidence="6">Cathepsin propeptide inhibitor domain-containing protein</fullName>
    </recommendedName>
</protein>
<dbReference type="GO" id="GO:0006508">
    <property type="term" value="P:proteolysis"/>
    <property type="evidence" value="ECO:0007669"/>
    <property type="project" value="UniProtKB-KW"/>
</dbReference>
<accession>A0AAD5JFS1</accession>
<dbReference type="InterPro" id="IPR038765">
    <property type="entry name" value="Papain-like_cys_pep_sf"/>
</dbReference>
<dbReference type="GO" id="GO:0008234">
    <property type="term" value="F:cysteine-type peptidase activity"/>
    <property type="evidence" value="ECO:0007669"/>
    <property type="project" value="UniProtKB-KW"/>
</dbReference>
<keyword evidence="2" id="KW-0645">Protease</keyword>
<feature type="domain" description="Cathepsin propeptide inhibitor" evidence="6">
    <location>
        <begin position="151"/>
        <end position="193"/>
    </location>
</feature>
<comment type="caution">
    <text evidence="7">The sequence shown here is derived from an EMBL/GenBank/DDBJ whole genome shotgun (WGS) entry which is preliminary data.</text>
</comment>
<gene>
    <name evidence="7" type="ORF">LWI28_002519</name>
</gene>